<dbReference type="GO" id="GO:0032259">
    <property type="term" value="P:methylation"/>
    <property type="evidence" value="ECO:0007669"/>
    <property type="project" value="UniProtKB-KW"/>
</dbReference>
<dbReference type="GO" id="GO:0005737">
    <property type="term" value="C:cytoplasm"/>
    <property type="evidence" value="ECO:0007669"/>
    <property type="project" value="TreeGrafter"/>
</dbReference>
<evidence type="ECO:0000313" key="7">
    <source>
        <dbReference type="Proteomes" id="UP001221302"/>
    </source>
</evidence>
<sequence>MNKTKAKRNRTLIFTEKEKNIFSKKLITLSRKVEVTEIINKTINQDLFEVLEFLPESFVDLLFIDPPYNLNKNFKSNSFKEMKTKDYIEWIDSWISKLVKILKPTASIYICGDFRSSSAIQQVGEKYFKVRNRIVWERDKGRGAKSNWKNNTEDIWFFTMSNDYTFNLDAVKLKKKVIAPYRENGKPKDWEESENGNYRLTHPSNIWTDITIPFWSMPENTEHPTQKPEKLLAKIILASSNENDVIFDPFLGSGTTSVVAKKLNRNYVGIEMDKTFASIAEKRLELAESDKSIQGYFDGVFWERNSLMEQKKNLIK</sequence>
<proteinExistence type="inferred from homology"/>
<dbReference type="InterPro" id="IPR002941">
    <property type="entry name" value="DNA_methylase_N4/N6"/>
</dbReference>
<dbReference type="InterPro" id="IPR001091">
    <property type="entry name" value="RM_Methyltransferase"/>
</dbReference>
<keyword evidence="7" id="KW-1185">Reference proteome</keyword>
<dbReference type="EC" id="2.1.1.-" evidence="4"/>
<dbReference type="InterPro" id="IPR002052">
    <property type="entry name" value="DNA_methylase_N6_adenine_CS"/>
</dbReference>
<dbReference type="InterPro" id="IPR029063">
    <property type="entry name" value="SAM-dependent_MTases_sf"/>
</dbReference>
<keyword evidence="3" id="KW-0808">Transferase</keyword>
<evidence type="ECO:0000256" key="4">
    <source>
        <dbReference type="RuleBase" id="RU362026"/>
    </source>
</evidence>
<evidence type="ECO:0000256" key="2">
    <source>
        <dbReference type="ARBA" id="ARBA00022603"/>
    </source>
</evidence>
<dbReference type="PANTHER" id="PTHR13370:SF3">
    <property type="entry name" value="TRNA (GUANINE(10)-N2)-METHYLTRANSFERASE HOMOLOG"/>
    <property type="match status" value="1"/>
</dbReference>
<evidence type="ECO:0000256" key="3">
    <source>
        <dbReference type="ARBA" id="ARBA00022679"/>
    </source>
</evidence>
<dbReference type="GO" id="GO:0008170">
    <property type="term" value="F:N-methyltransferase activity"/>
    <property type="evidence" value="ECO:0007669"/>
    <property type="project" value="InterPro"/>
</dbReference>
<name>A0AAE3TCT1_9BACT</name>
<dbReference type="PROSITE" id="PS00092">
    <property type="entry name" value="N6_MTASE"/>
    <property type="match status" value="1"/>
</dbReference>
<dbReference type="Pfam" id="PF01555">
    <property type="entry name" value="N6_N4_Mtase"/>
    <property type="match status" value="1"/>
</dbReference>
<dbReference type="PANTHER" id="PTHR13370">
    <property type="entry name" value="RNA METHYLASE-RELATED"/>
    <property type="match status" value="1"/>
</dbReference>
<dbReference type="Proteomes" id="UP001221302">
    <property type="component" value="Unassembled WGS sequence"/>
</dbReference>
<dbReference type="EMBL" id="JARGDL010000011">
    <property type="protein sequence ID" value="MDF1612255.1"/>
    <property type="molecule type" value="Genomic_DNA"/>
</dbReference>
<evidence type="ECO:0000259" key="5">
    <source>
        <dbReference type="Pfam" id="PF01555"/>
    </source>
</evidence>
<dbReference type="GO" id="GO:0003677">
    <property type="term" value="F:DNA binding"/>
    <property type="evidence" value="ECO:0007669"/>
    <property type="project" value="InterPro"/>
</dbReference>
<dbReference type="SUPFAM" id="SSF53335">
    <property type="entry name" value="S-adenosyl-L-methionine-dependent methyltransferases"/>
    <property type="match status" value="1"/>
</dbReference>
<organism evidence="6 7">
    <name type="scientific">Stygiobacter electus</name>
    <dbReference type="NCBI Taxonomy" id="3032292"/>
    <lineage>
        <taxon>Bacteria</taxon>
        <taxon>Pseudomonadati</taxon>
        <taxon>Ignavibacteriota</taxon>
        <taxon>Ignavibacteria</taxon>
        <taxon>Ignavibacteriales</taxon>
        <taxon>Melioribacteraceae</taxon>
        <taxon>Stygiobacter</taxon>
    </lineage>
</organism>
<evidence type="ECO:0000256" key="1">
    <source>
        <dbReference type="ARBA" id="ARBA00006594"/>
    </source>
</evidence>
<feature type="domain" description="DNA methylase N-4/N-6" evidence="5">
    <location>
        <begin position="59"/>
        <end position="282"/>
    </location>
</feature>
<dbReference type="Gene3D" id="3.40.50.150">
    <property type="entry name" value="Vaccinia Virus protein VP39"/>
    <property type="match status" value="1"/>
</dbReference>
<dbReference type="PRINTS" id="PR00508">
    <property type="entry name" value="S21N4MTFRASE"/>
</dbReference>
<gene>
    <name evidence="6" type="ORF">P0M35_08845</name>
</gene>
<keyword evidence="2" id="KW-0489">Methyltransferase</keyword>
<comment type="similarity">
    <text evidence="1 4">Belongs to the N(4)/N(6)-methyltransferase family.</text>
</comment>
<dbReference type="RefSeq" id="WP_321536025.1">
    <property type="nucleotide sequence ID" value="NZ_JARGDL010000011.1"/>
</dbReference>
<comment type="caution">
    <text evidence="6">The sequence shown here is derived from an EMBL/GenBank/DDBJ whole genome shotgun (WGS) entry which is preliminary data.</text>
</comment>
<evidence type="ECO:0000313" key="6">
    <source>
        <dbReference type="EMBL" id="MDF1612255.1"/>
    </source>
</evidence>
<protein>
    <recommendedName>
        <fullName evidence="4">Methyltransferase</fullName>
        <ecNumber evidence="4">2.1.1.-</ecNumber>
    </recommendedName>
</protein>
<reference evidence="6" key="1">
    <citation type="submission" date="2023-03" db="EMBL/GenBank/DDBJ databases">
        <title>Stygiobacter electus gen. nov., sp. nov., facultatively anaerobic thermotolerant bacterium of the class Ignavibacteria from a well of Yessentuki mineral water deposit.</title>
        <authorList>
            <person name="Podosokorskaya O.A."/>
            <person name="Elcheninov A.G."/>
            <person name="Petrova N.F."/>
            <person name="Zavarzina D.G."/>
            <person name="Kublanov I.V."/>
            <person name="Merkel A.Y."/>
        </authorList>
    </citation>
    <scope>NUCLEOTIDE SEQUENCE</scope>
    <source>
        <strain evidence="6">09-Me</strain>
    </source>
</reference>
<accession>A0AAE3TCT1</accession>
<dbReference type="AlphaFoldDB" id="A0AAE3TCT1"/>